<feature type="region of interest" description="Disordered" evidence="3">
    <location>
        <begin position="1"/>
        <end position="117"/>
    </location>
</feature>
<reference evidence="5" key="1">
    <citation type="submission" date="2020-11" db="EMBL/GenBank/DDBJ databases">
        <authorList>
            <person name="Tran Van P."/>
        </authorList>
    </citation>
    <scope>NUCLEOTIDE SEQUENCE</scope>
</reference>
<feature type="region of interest" description="Disordered" evidence="3">
    <location>
        <begin position="221"/>
        <end position="263"/>
    </location>
</feature>
<dbReference type="InterPro" id="IPR001254">
    <property type="entry name" value="Trypsin_dom"/>
</dbReference>
<feature type="domain" description="Peptidase S1" evidence="4">
    <location>
        <begin position="281"/>
        <end position="417"/>
    </location>
</feature>
<keyword evidence="1" id="KW-0732">Signal</keyword>
<organism evidence="5">
    <name type="scientific">Medioppia subpectinata</name>
    <dbReference type="NCBI Taxonomy" id="1979941"/>
    <lineage>
        <taxon>Eukaryota</taxon>
        <taxon>Metazoa</taxon>
        <taxon>Ecdysozoa</taxon>
        <taxon>Arthropoda</taxon>
        <taxon>Chelicerata</taxon>
        <taxon>Arachnida</taxon>
        <taxon>Acari</taxon>
        <taxon>Acariformes</taxon>
        <taxon>Sarcoptiformes</taxon>
        <taxon>Oribatida</taxon>
        <taxon>Brachypylina</taxon>
        <taxon>Oppioidea</taxon>
        <taxon>Oppiidae</taxon>
        <taxon>Medioppia</taxon>
    </lineage>
</organism>
<dbReference type="PANTHER" id="PTHR24252">
    <property type="entry name" value="ACROSIN-RELATED"/>
    <property type="match status" value="1"/>
</dbReference>
<protein>
    <recommendedName>
        <fullName evidence="4">Peptidase S1 domain-containing protein</fullName>
    </recommendedName>
</protein>
<dbReference type="InterPro" id="IPR009003">
    <property type="entry name" value="Peptidase_S1_PA"/>
</dbReference>
<dbReference type="InterPro" id="IPR018114">
    <property type="entry name" value="TRYPSIN_HIS"/>
</dbReference>
<dbReference type="GO" id="GO:0006508">
    <property type="term" value="P:proteolysis"/>
    <property type="evidence" value="ECO:0007669"/>
    <property type="project" value="InterPro"/>
</dbReference>
<dbReference type="SUPFAM" id="SSF50494">
    <property type="entry name" value="Trypsin-like serine proteases"/>
    <property type="match status" value="1"/>
</dbReference>
<dbReference type="Gene3D" id="2.40.10.10">
    <property type="entry name" value="Trypsin-like serine proteases"/>
    <property type="match status" value="1"/>
</dbReference>
<sequence length="417" mass="46434">KQQTSDTIVEESHPRSGLIDEGDEEEADEEERDEVEAGDQRPNKPGRGRGRGASGGLPPGLAKKQGQRPDNQNQGNNNKKNKKPKNKGNKHNNDNNNNGNDNRPRPQTPADTAIEPSDVEINIPASEWRQLERLKHHWANTAHTKSGLSRKFIFFLERDTSYQRHDACLTPDNALGSCHYVQHCPIPDVIRSFDKFLSYVCFIHNRYVGVCCPDDYLDDNRSPQPSQPVVSVAPTRRPKQPLSARPTTRPHTRPQVPSVGKANDGSDYVNDICGVSENTRIIGGALADPKDWLWMAAILLTKETKPYCGGAVITEQHILTAAHCLKDVTPDQIIIRLGAYDFSPSAAPEAQDYGVEYFKIHSQYNRYTNENDLAIIKLSQKTPFTDSVKPICLPQRNRDYAGQLAVVTGWGHTSFGG</sequence>
<dbReference type="EMBL" id="OC878596">
    <property type="protein sequence ID" value="CAD7640684.1"/>
    <property type="molecule type" value="Genomic_DNA"/>
</dbReference>
<dbReference type="InterPro" id="IPR001314">
    <property type="entry name" value="Peptidase_S1A"/>
</dbReference>
<dbReference type="PROSITE" id="PS00134">
    <property type="entry name" value="TRYPSIN_HIS"/>
    <property type="match status" value="1"/>
</dbReference>
<gene>
    <name evidence="5" type="ORF">OSB1V03_LOCUS18320</name>
</gene>
<dbReference type="PANTHER" id="PTHR24252:SF7">
    <property type="entry name" value="HYALIN"/>
    <property type="match status" value="1"/>
</dbReference>
<evidence type="ECO:0000256" key="1">
    <source>
        <dbReference type="ARBA" id="ARBA00022729"/>
    </source>
</evidence>
<dbReference type="PROSITE" id="PS50240">
    <property type="entry name" value="TRYPSIN_DOM"/>
    <property type="match status" value="1"/>
</dbReference>
<dbReference type="Pfam" id="PF00089">
    <property type="entry name" value="Trypsin"/>
    <property type="match status" value="1"/>
</dbReference>
<evidence type="ECO:0000313" key="6">
    <source>
        <dbReference type="Proteomes" id="UP000759131"/>
    </source>
</evidence>
<dbReference type="EMBL" id="CAJPIZ010024021">
    <property type="protein sequence ID" value="CAG2118368.1"/>
    <property type="molecule type" value="Genomic_DNA"/>
</dbReference>
<dbReference type="CDD" id="cd00190">
    <property type="entry name" value="Tryp_SPc"/>
    <property type="match status" value="1"/>
</dbReference>
<dbReference type="OrthoDB" id="5918597at2759"/>
<evidence type="ECO:0000313" key="5">
    <source>
        <dbReference type="EMBL" id="CAD7640684.1"/>
    </source>
</evidence>
<dbReference type="InterPro" id="IPR043504">
    <property type="entry name" value="Peptidase_S1_PA_chymotrypsin"/>
</dbReference>
<proteinExistence type="predicted"/>
<evidence type="ECO:0000259" key="4">
    <source>
        <dbReference type="PROSITE" id="PS50240"/>
    </source>
</evidence>
<keyword evidence="2" id="KW-1015">Disulfide bond</keyword>
<dbReference type="AlphaFoldDB" id="A0A7R9LFR5"/>
<evidence type="ECO:0000256" key="2">
    <source>
        <dbReference type="ARBA" id="ARBA00023157"/>
    </source>
</evidence>
<feature type="compositionally biased region" description="Low complexity" evidence="3">
    <location>
        <begin position="68"/>
        <end position="78"/>
    </location>
</feature>
<accession>A0A7R9LFR5</accession>
<feature type="non-terminal residue" evidence="5">
    <location>
        <position position="417"/>
    </location>
</feature>
<feature type="compositionally biased region" description="Low complexity" evidence="3">
    <location>
        <begin position="222"/>
        <end position="232"/>
    </location>
</feature>
<dbReference type="GO" id="GO:0004252">
    <property type="term" value="F:serine-type endopeptidase activity"/>
    <property type="evidence" value="ECO:0007669"/>
    <property type="project" value="InterPro"/>
</dbReference>
<dbReference type="SMART" id="SM00680">
    <property type="entry name" value="CLIP"/>
    <property type="match status" value="1"/>
</dbReference>
<keyword evidence="6" id="KW-1185">Reference proteome</keyword>
<feature type="non-terminal residue" evidence="5">
    <location>
        <position position="1"/>
    </location>
</feature>
<dbReference type="FunFam" id="2.40.10.10:FF:000068">
    <property type="entry name" value="transmembrane protease serine 2"/>
    <property type="match status" value="1"/>
</dbReference>
<evidence type="ECO:0000256" key="3">
    <source>
        <dbReference type="SAM" id="MobiDB-lite"/>
    </source>
</evidence>
<dbReference type="SMART" id="SM00020">
    <property type="entry name" value="Tryp_SPc"/>
    <property type="match status" value="1"/>
</dbReference>
<name>A0A7R9LFR5_9ACAR</name>
<dbReference type="Proteomes" id="UP000759131">
    <property type="component" value="Unassembled WGS sequence"/>
</dbReference>
<feature type="compositionally biased region" description="Basic residues" evidence="3">
    <location>
        <begin position="79"/>
        <end position="90"/>
    </location>
</feature>
<feature type="compositionally biased region" description="Acidic residues" evidence="3">
    <location>
        <begin position="20"/>
        <end position="37"/>
    </location>
</feature>
<dbReference type="PRINTS" id="PR00722">
    <property type="entry name" value="CHYMOTRYPSIN"/>
</dbReference>
<dbReference type="InterPro" id="IPR022700">
    <property type="entry name" value="CLIP"/>
</dbReference>